<gene>
    <name evidence="1" type="ORF">K4L44_11905</name>
</gene>
<protein>
    <submittedName>
        <fullName evidence="1">Uncharacterized protein</fullName>
    </submittedName>
</protein>
<reference evidence="1" key="1">
    <citation type="submission" date="2021-08" db="EMBL/GenBank/DDBJ databases">
        <title>Novel anaerobic bacterium isolated from sea squirt in East Sea, Republic of Korea.</title>
        <authorList>
            <person name="Nguyen T.H."/>
            <person name="Li Z."/>
            <person name="Lee Y.-J."/>
            <person name="Ko J."/>
            <person name="Kim S.-G."/>
        </authorList>
    </citation>
    <scope>NUCLEOTIDE SEQUENCE</scope>
    <source>
        <strain evidence="1">KCTC 25031</strain>
    </source>
</reference>
<keyword evidence="2" id="KW-1185">Reference proteome</keyword>
<proteinExistence type="predicted"/>
<accession>A0AC61NCS7</accession>
<sequence>MKPNNSLPVEDILDNSFNTFSYKDFSTNNLYTVANQAISDHFDTLISPDAIKDIFNFVKQKALSLAKQQIHLKKTFYSQITNDHKNIHRIINRIKVLSITLPNPVYFLYDPTDIQVYHIFCIRAHRDLVLEALELGRFFFLDQLKGDLIMLFNHELLDCPIPVNEPWTTSNDTPSTINSNLIKLTQPIAILTATLIIAPLHPSQRRIIANFLQWEKESWAKHENKMYAILELNDKTTELYKSFCEIFQRKETAFLESPFAPLIPLAYNEMISFNTITSIDFPSSQDQHLLNITENMLKSLEHLYFTNALIKRKKPTINPTPSVPFSLTSSVYIKYLDEIYEHLNDMKWIIKQHTDFFDLFTGIYPKQNILWLGTQSDLKSLFFELKDLKIITPTTKKYWETLSQIFVGKDNTHFCPQYIARAAHSKHRNKIHIWCLSIKKRMKQ</sequence>
<dbReference type="EMBL" id="CP081303">
    <property type="protein sequence ID" value="QZE13289.1"/>
    <property type="molecule type" value="Genomic_DNA"/>
</dbReference>
<evidence type="ECO:0000313" key="1">
    <source>
        <dbReference type="EMBL" id="QZE13289.1"/>
    </source>
</evidence>
<organism evidence="1 2">
    <name type="scientific">Halosquirtibacter laminarini</name>
    <dbReference type="NCBI Taxonomy" id="3374600"/>
    <lineage>
        <taxon>Bacteria</taxon>
        <taxon>Pseudomonadati</taxon>
        <taxon>Bacteroidota</taxon>
        <taxon>Bacteroidia</taxon>
        <taxon>Marinilabiliales</taxon>
        <taxon>Prolixibacteraceae</taxon>
        <taxon>Halosquirtibacter</taxon>
    </lineage>
</organism>
<name>A0AC61NCS7_9BACT</name>
<evidence type="ECO:0000313" key="2">
    <source>
        <dbReference type="Proteomes" id="UP000826212"/>
    </source>
</evidence>
<dbReference type="Proteomes" id="UP000826212">
    <property type="component" value="Chromosome"/>
</dbReference>